<evidence type="ECO:0000256" key="3">
    <source>
        <dbReference type="ARBA" id="ARBA00022833"/>
    </source>
</evidence>
<dbReference type="GO" id="GO:0008270">
    <property type="term" value="F:zinc ion binding"/>
    <property type="evidence" value="ECO:0007669"/>
    <property type="project" value="UniProtKB-KW"/>
</dbReference>
<dbReference type="Pfam" id="PF05485">
    <property type="entry name" value="THAP"/>
    <property type="match status" value="1"/>
</dbReference>
<dbReference type="PANTHER" id="PTHR46927:SF3">
    <property type="entry name" value="THAP-TYPE DOMAIN-CONTAINING PROTEIN"/>
    <property type="match status" value="1"/>
</dbReference>
<name>A0A151IMA8_9HYME</name>
<feature type="domain" description="THAP-type" evidence="7">
    <location>
        <begin position="1"/>
        <end position="81"/>
    </location>
</feature>
<proteinExistence type="predicted"/>
<dbReference type="SUPFAM" id="SSF57716">
    <property type="entry name" value="Glucocorticoid receptor-like (DNA-binding domain)"/>
    <property type="match status" value="1"/>
</dbReference>
<keyword evidence="2 5" id="KW-0863">Zinc-finger</keyword>
<dbReference type="InterPro" id="IPR006612">
    <property type="entry name" value="THAP_Znf"/>
</dbReference>
<dbReference type="Proteomes" id="UP000078542">
    <property type="component" value="Unassembled WGS sequence"/>
</dbReference>
<evidence type="ECO:0000256" key="1">
    <source>
        <dbReference type="ARBA" id="ARBA00022723"/>
    </source>
</evidence>
<dbReference type="Gene3D" id="6.20.210.20">
    <property type="entry name" value="THAP domain"/>
    <property type="match status" value="1"/>
</dbReference>
<keyword evidence="9" id="KW-1185">Reference proteome</keyword>
<keyword evidence="4 5" id="KW-0238">DNA-binding</keyword>
<dbReference type="EMBL" id="KQ977061">
    <property type="protein sequence ID" value="KYN06009.1"/>
    <property type="molecule type" value="Genomic_DNA"/>
</dbReference>
<dbReference type="AlphaFoldDB" id="A0A151IMA8"/>
<evidence type="ECO:0000256" key="2">
    <source>
        <dbReference type="ARBA" id="ARBA00022771"/>
    </source>
</evidence>
<evidence type="ECO:0000256" key="4">
    <source>
        <dbReference type="ARBA" id="ARBA00023125"/>
    </source>
</evidence>
<dbReference type="InterPro" id="IPR038441">
    <property type="entry name" value="THAP_Znf_sf"/>
</dbReference>
<evidence type="ECO:0000256" key="6">
    <source>
        <dbReference type="SAM" id="Coils"/>
    </source>
</evidence>
<dbReference type="SMART" id="SM00980">
    <property type="entry name" value="THAP"/>
    <property type="match status" value="1"/>
</dbReference>
<evidence type="ECO:0000256" key="5">
    <source>
        <dbReference type="PROSITE-ProRule" id="PRU00309"/>
    </source>
</evidence>
<evidence type="ECO:0000313" key="8">
    <source>
        <dbReference type="EMBL" id="KYN06009.1"/>
    </source>
</evidence>
<keyword evidence="6" id="KW-0175">Coiled coil</keyword>
<dbReference type="GO" id="GO:0003677">
    <property type="term" value="F:DNA binding"/>
    <property type="evidence" value="ECO:0007669"/>
    <property type="project" value="UniProtKB-UniRule"/>
</dbReference>
<dbReference type="PROSITE" id="PS50950">
    <property type="entry name" value="ZF_THAP"/>
    <property type="match status" value="1"/>
</dbReference>
<accession>A0A151IMA8</accession>
<dbReference type="InterPro" id="IPR052224">
    <property type="entry name" value="THAP_domain_protein"/>
</dbReference>
<keyword evidence="1" id="KW-0479">Metal-binding</keyword>
<keyword evidence="3" id="KW-0862">Zinc</keyword>
<protein>
    <submittedName>
        <fullName evidence="8">THAP domain-containing protein 3</fullName>
    </submittedName>
</protein>
<evidence type="ECO:0000313" key="9">
    <source>
        <dbReference type="Proteomes" id="UP000078542"/>
    </source>
</evidence>
<dbReference type="SMART" id="SM00692">
    <property type="entry name" value="DM3"/>
    <property type="match status" value="1"/>
</dbReference>
<sequence>MPSTCCTKNCQNNNKKGFHLFRFPLNRKDHLKKWTKAIGEKEFKPSKNYVICSKHFTPDDFMDRPGTSSIRLKNLAVPSIFLKASVTAPMIVSTLAPTTAPTFENALASVIHSHIDRLSTSSICLKNLTVPSIFLKTPVTAPVIASTLAPATASTSENVLDLAIHSQTVTSEVTSFKSSEQKENENNFTVSSLLSENTASISPIDNTIKMSLVKKRKLMNNSYYHLKNQEMSPRKKQMKRIIQTLKQKLTRKEKKIQSLQCLLADLRYDM</sequence>
<dbReference type="STRING" id="456900.A0A151IMA8"/>
<gene>
    <name evidence="8" type="ORF">ALC62_03050</name>
</gene>
<feature type="coiled-coil region" evidence="6">
    <location>
        <begin position="235"/>
        <end position="262"/>
    </location>
</feature>
<organism evidence="8 9">
    <name type="scientific">Cyphomyrmex costatus</name>
    <dbReference type="NCBI Taxonomy" id="456900"/>
    <lineage>
        <taxon>Eukaryota</taxon>
        <taxon>Metazoa</taxon>
        <taxon>Ecdysozoa</taxon>
        <taxon>Arthropoda</taxon>
        <taxon>Hexapoda</taxon>
        <taxon>Insecta</taxon>
        <taxon>Pterygota</taxon>
        <taxon>Neoptera</taxon>
        <taxon>Endopterygota</taxon>
        <taxon>Hymenoptera</taxon>
        <taxon>Apocrita</taxon>
        <taxon>Aculeata</taxon>
        <taxon>Formicoidea</taxon>
        <taxon>Formicidae</taxon>
        <taxon>Myrmicinae</taxon>
        <taxon>Cyphomyrmex</taxon>
    </lineage>
</organism>
<dbReference type="PANTHER" id="PTHR46927">
    <property type="entry name" value="AGAP005574-PA"/>
    <property type="match status" value="1"/>
</dbReference>
<reference evidence="8 9" key="1">
    <citation type="submission" date="2016-03" db="EMBL/GenBank/DDBJ databases">
        <title>Cyphomyrmex costatus WGS genome.</title>
        <authorList>
            <person name="Nygaard S."/>
            <person name="Hu H."/>
            <person name="Boomsma J."/>
            <person name="Zhang G."/>
        </authorList>
    </citation>
    <scope>NUCLEOTIDE SEQUENCE [LARGE SCALE GENOMIC DNA]</scope>
    <source>
        <strain evidence="8">MS0001</strain>
        <tissue evidence="8">Whole body</tissue>
    </source>
</reference>
<evidence type="ECO:0000259" key="7">
    <source>
        <dbReference type="PROSITE" id="PS50950"/>
    </source>
</evidence>